<organism evidence="1 2">
    <name type="scientific">Prosthecobacter algae</name>
    <dbReference type="NCBI Taxonomy" id="1144682"/>
    <lineage>
        <taxon>Bacteria</taxon>
        <taxon>Pseudomonadati</taxon>
        <taxon>Verrucomicrobiota</taxon>
        <taxon>Verrucomicrobiia</taxon>
        <taxon>Verrucomicrobiales</taxon>
        <taxon>Verrucomicrobiaceae</taxon>
        <taxon>Prosthecobacter</taxon>
    </lineage>
</organism>
<evidence type="ECO:0008006" key="3">
    <source>
        <dbReference type="Google" id="ProtNLM"/>
    </source>
</evidence>
<proteinExistence type="predicted"/>
<keyword evidence="2" id="KW-1185">Reference proteome</keyword>
<evidence type="ECO:0000313" key="2">
    <source>
        <dbReference type="Proteomes" id="UP001499852"/>
    </source>
</evidence>
<comment type="caution">
    <text evidence="1">The sequence shown here is derived from an EMBL/GenBank/DDBJ whole genome shotgun (WGS) entry which is preliminary data.</text>
</comment>
<name>A0ABP9P2K6_9BACT</name>
<reference evidence="2" key="1">
    <citation type="journal article" date="2019" name="Int. J. Syst. Evol. Microbiol.">
        <title>The Global Catalogue of Microorganisms (GCM) 10K type strain sequencing project: providing services to taxonomists for standard genome sequencing and annotation.</title>
        <authorList>
            <consortium name="The Broad Institute Genomics Platform"/>
            <consortium name="The Broad Institute Genome Sequencing Center for Infectious Disease"/>
            <person name="Wu L."/>
            <person name="Ma J."/>
        </authorList>
    </citation>
    <scope>NUCLEOTIDE SEQUENCE [LARGE SCALE GENOMIC DNA]</scope>
    <source>
        <strain evidence="2">JCM 18053</strain>
    </source>
</reference>
<dbReference type="Proteomes" id="UP001499852">
    <property type="component" value="Unassembled WGS sequence"/>
</dbReference>
<protein>
    <recommendedName>
        <fullName evidence="3">Ethanolamine utilization protein</fullName>
    </recommendedName>
</protein>
<evidence type="ECO:0000313" key="1">
    <source>
        <dbReference type="EMBL" id="GAA5136482.1"/>
    </source>
</evidence>
<dbReference type="RefSeq" id="WP_345735418.1">
    <property type="nucleotide sequence ID" value="NZ_BAABIA010000002.1"/>
</dbReference>
<gene>
    <name evidence="1" type="ORF">GCM10023213_11560</name>
</gene>
<accession>A0ABP9P2K6</accession>
<dbReference type="EMBL" id="BAABIA010000002">
    <property type="protein sequence ID" value="GAA5136482.1"/>
    <property type="molecule type" value="Genomic_DNA"/>
</dbReference>
<sequence>MNKIEELINSRKLSTSDLVATTVRISPEVNSFVEELAEQLGLSKQETLSTFISDGVASARKALRLDIQESAYPECNFHLLNTNKRHNINDSGIMLNEGIAAAFYEPWKLNIDRIQEGDVVFLYDNGVGIVAYGKATGDTLKRDYAGDKNEMHYQKLNDFVALKTPLKAKEIKKILGREVVFLKTMTSLPDGEKLMDVLKP</sequence>